<dbReference type="OrthoDB" id="2365600at2759"/>
<dbReference type="SUPFAM" id="SSF55486">
    <property type="entry name" value="Metalloproteases ('zincins'), catalytic domain"/>
    <property type="match status" value="1"/>
</dbReference>
<evidence type="ECO:0000256" key="2">
    <source>
        <dbReference type="ARBA" id="ARBA00022670"/>
    </source>
</evidence>
<sequence>MEIATSADGQMATSDALALVAAKRRKRSRSRSRAELVTLVLTDVDVCPGEGWNYVFGLARAVDGAAVASSARTMGSEAPDDVRLLFKVSAHEICHLFGLKHCKRYTCLMNATNSLDELEAKPYHLCPPCLRKLAAGLGADDDALAARAVGLGR</sequence>
<evidence type="ECO:0000256" key="5">
    <source>
        <dbReference type="ARBA" id="ARBA00022833"/>
    </source>
</evidence>
<keyword evidence="5" id="KW-0862">Zinc</keyword>
<keyword evidence="3" id="KW-0479">Metal-binding</keyword>
<dbReference type="GO" id="GO:0006508">
    <property type="term" value="P:proteolysis"/>
    <property type="evidence" value="ECO:0007669"/>
    <property type="project" value="UniProtKB-KW"/>
</dbReference>
<dbReference type="GO" id="GO:0008237">
    <property type="term" value="F:metallopeptidase activity"/>
    <property type="evidence" value="ECO:0007669"/>
    <property type="project" value="UniProtKB-KW"/>
</dbReference>
<evidence type="ECO:0000313" key="8">
    <source>
        <dbReference type="Proteomes" id="UP000054408"/>
    </source>
</evidence>
<comment type="cofactor">
    <cofactor evidence="1">
        <name>Zn(2+)</name>
        <dbReference type="ChEBI" id="CHEBI:29105"/>
    </cofactor>
</comment>
<dbReference type="InterPro" id="IPR012962">
    <property type="entry name" value="Pept_M54_archaemetzincn"/>
</dbReference>
<dbReference type="PANTHER" id="PTHR15910:SF1">
    <property type="entry name" value="ARCHAEMETZINCIN-2"/>
    <property type="match status" value="1"/>
</dbReference>
<gene>
    <name evidence="7" type="ORF">AMSG_01800</name>
</gene>
<evidence type="ECO:0000256" key="4">
    <source>
        <dbReference type="ARBA" id="ARBA00022801"/>
    </source>
</evidence>
<dbReference type="RefSeq" id="XP_013761311.1">
    <property type="nucleotide sequence ID" value="XM_013905857.1"/>
</dbReference>
<keyword evidence="6" id="KW-0482">Metalloprotease</keyword>
<keyword evidence="2" id="KW-0645">Protease</keyword>
<dbReference type="GO" id="GO:0046872">
    <property type="term" value="F:metal ion binding"/>
    <property type="evidence" value="ECO:0007669"/>
    <property type="project" value="UniProtKB-KW"/>
</dbReference>
<accession>A0A0L0DTI5</accession>
<keyword evidence="8" id="KW-1185">Reference proteome</keyword>
<dbReference type="Gene3D" id="3.40.390.10">
    <property type="entry name" value="Collagenase (Catalytic Domain)"/>
    <property type="match status" value="1"/>
</dbReference>
<evidence type="ECO:0000256" key="6">
    <source>
        <dbReference type="ARBA" id="ARBA00023049"/>
    </source>
</evidence>
<reference evidence="7 8" key="1">
    <citation type="submission" date="2010-05" db="EMBL/GenBank/DDBJ databases">
        <title>The Genome Sequence of Thecamonas trahens ATCC 50062.</title>
        <authorList>
            <consortium name="The Broad Institute Genome Sequencing Platform"/>
            <person name="Russ C."/>
            <person name="Cuomo C."/>
            <person name="Shea T."/>
            <person name="Young S.K."/>
            <person name="Zeng Q."/>
            <person name="Koehrsen M."/>
            <person name="Haas B."/>
            <person name="Borodovsky M."/>
            <person name="Guigo R."/>
            <person name="Alvarado L."/>
            <person name="Berlin A."/>
            <person name="Bochicchio J."/>
            <person name="Borenstein D."/>
            <person name="Chapman S."/>
            <person name="Chen Z."/>
            <person name="Freedman E."/>
            <person name="Gellesch M."/>
            <person name="Goldberg J."/>
            <person name="Griggs A."/>
            <person name="Gujja S."/>
            <person name="Heilman E."/>
            <person name="Heiman D."/>
            <person name="Hepburn T."/>
            <person name="Howarth C."/>
            <person name="Jen D."/>
            <person name="Larson L."/>
            <person name="Mehta T."/>
            <person name="Park D."/>
            <person name="Pearson M."/>
            <person name="Roberts A."/>
            <person name="Saif S."/>
            <person name="Shenoy N."/>
            <person name="Sisk P."/>
            <person name="Stolte C."/>
            <person name="Sykes S."/>
            <person name="Thomson T."/>
            <person name="Walk T."/>
            <person name="White J."/>
            <person name="Yandava C."/>
            <person name="Burger G."/>
            <person name="Gray M.W."/>
            <person name="Holland P.W.H."/>
            <person name="King N."/>
            <person name="Lang F.B.F."/>
            <person name="Roger A.J."/>
            <person name="Ruiz-Trillo I."/>
            <person name="Lander E."/>
            <person name="Nusbaum C."/>
        </authorList>
    </citation>
    <scope>NUCLEOTIDE SEQUENCE [LARGE SCALE GENOMIC DNA]</scope>
    <source>
        <strain evidence="7 8">ATCC 50062</strain>
    </source>
</reference>
<name>A0A0L0DTI5_THETB</name>
<organism evidence="7 8">
    <name type="scientific">Thecamonas trahens ATCC 50062</name>
    <dbReference type="NCBI Taxonomy" id="461836"/>
    <lineage>
        <taxon>Eukaryota</taxon>
        <taxon>Apusozoa</taxon>
        <taxon>Apusomonadida</taxon>
        <taxon>Apusomonadidae</taxon>
        <taxon>Thecamonas</taxon>
    </lineage>
</organism>
<dbReference type="InterPro" id="IPR024079">
    <property type="entry name" value="MetalloPept_cat_dom_sf"/>
</dbReference>
<evidence type="ECO:0000256" key="1">
    <source>
        <dbReference type="ARBA" id="ARBA00001947"/>
    </source>
</evidence>
<dbReference type="EMBL" id="GL349439">
    <property type="protein sequence ID" value="KNC55537.1"/>
    <property type="molecule type" value="Genomic_DNA"/>
</dbReference>
<dbReference type="Proteomes" id="UP000054408">
    <property type="component" value="Unassembled WGS sequence"/>
</dbReference>
<dbReference type="CDD" id="cd11375">
    <property type="entry name" value="Peptidase_M54"/>
    <property type="match status" value="1"/>
</dbReference>
<keyword evidence="4" id="KW-0378">Hydrolase</keyword>
<dbReference type="AlphaFoldDB" id="A0A0L0DTI5"/>
<dbReference type="GeneID" id="25561529"/>
<evidence type="ECO:0000313" key="7">
    <source>
        <dbReference type="EMBL" id="KNC55537.1"/>
    </source>
</evidence>
<dbReference type="Pfam" id="PF07998">
    <property type="entry name" value="Peptidase_M54"/>
    <property type="match status" value="1"/>
</dbReference>
<protein>
    <submittedName>
        <fullName evidence="7">Archaemetzincin</fullName>
    </submittedName>
</protein>
<evidence type="ECO:0000256" key="3">
    <source>
        <dbReference type="ARBA" id="ARBA00022723"/>
    </source>
</evidence>
<dbReference type="PANTHER" id="PTHR15910">
    <property type="entry name" value="ARCHAEMETZINCIN"/>
    <property type="match status" value="1"/>
</dbReference>
<proteinExistence type="predicted"/>